<dbReference type="InterPro" id="IPR050706">
    <property type="entry name" value="Cyclic-di-GMP_PDE-like"/>
</dbReference>
<gene>
    <name evidence="4" type="ORF">BN1096_520035</name>
    <name evidence="5" type="ORF">BN1097_680148</name>
    <name evidence="6" type="ORF">KRM00_002884</name>
</gene>
<dbReference type="GeneID" id="66355065"/>
<evidence type="ECO:0000259" key="2">
    <source>
        <dbReference type="PROSITE" id="PS50883"/>
    </source>
</evidence>
<dbReference type="Pfam" id="PF00990">
    <property type="entry name" value="GGDEF"/>
    <property type="match status" value="1"/>
</dbReference>
<evidence type="ECO:0000259" key="3">
    <source>
        <dbReference type="PROSITE" id="PS50887"/>
    </source>
</evidence>
<dbReference type="InterPro" id="IPR043128">
    <property type="entry name" value="Rev_trsase/Diguanyl_cyclase"/>
</dbReference>
<feature type="transmembrane region" description="Helical" evidence="1">
    <location>
        <begin position="12"/>
        <end position="31"/>
    </location>
</feature>
<dbReference type="CDD" id="cd01949">
    <property type="entry name" value="GGDEF"/>
    <property type="match status" value="1"/>
</dbReference>
<dbReference type="PATRIC" id="fig|1496.854.peg.1876"/>
<organism evidence="5">
    <name type="scientific">Clostridioides difficile</name>
    <name type="common">Peptoclostridium difficile</name>
    <dbReference type="NCBI Taxonomy" id="1496"/>
    <lineage>
        <taxon>Bacteria</taxon>
        <taxon>Bacillati</taxon>
        <taxon>Bacillota</taxon>
        <taxon>Clostridia</taxon>
        <taxon>Peptostreptococcales</taxon>
        <taxon>Peptostreptococcaceae</taxon>
        <taxon>Clostridioides</taxon>
    </lineage>
</organism>
<dbReference type="KEGG" id="pdf:CD630DERM_26630"/>
<dbReference type="SUPFAM" id="SSF141868">
    <property type="entry name" value="EAL domain-like"/>
    <property type="match status" value="1"/>
</dbReference>
<dbReference type="SMART" id="SM00267">
    <property type="entry name" value="GGDEF"/>
    <property type="match status" value="1"/>
</dbReference>
<keyword evidence="1" id="KW-0812">Transmembrane</keyword>
<feature type="transmembrane region" description="Helical" evidence="1">
    <location>
        <begin position="293"/>
        <end position="314"/>
    </location>
</feature>
<dbReference type="InterPro" id="IPR035919">
    <property type="entry name" value="EAL_sf"/>
</dbReference>
<dbReference type="CDD" id="cd12912">
    <property type="entry name" value="PDC2_MCP_like"/>
    <property type="match status" value="1"/>
</dbReference>
<feature type="domain" description="GGDEF" evidence="3">
    <location>
        <begin position="355"/>
        <end position="488"/>
    </location>
</feature>
<dbReference type="EMBL" id="LK932505">
    <property type="protein sequence ID" value="CDS84981.1"/>
    <property type="molecule type" value="Genomic_DNA"/>
</dbReference>
<evidence type="ECO:0000313" key="6">
    <source>
        <dbReference type="EMBL" id="HBH1543357.1"/>
    </source>
</evidence>
<feature type="domain" description="EAL" evidence="2">
    <location>
        <begin position="497"/>
        <end position="751"/>
    </location>
</feature>
<dbReference type="GO" id="GO:0071111">
    <property type="term" value="F:cyclic-guanylate-specific phosphodiesterase activity"/>
    <property type="evidence" value="ECO:0007669"/>
    <property type="project" value="InterPro"/>
</dbReference>
<reference evidence="6" key="2">
    <citation type="journal article" date="2018" name="Genome Biol.">
        <title>SKESA: strategic k-mer extension for scrupulous assemblies.</title>
        <authorList>
            <person name="Souvorov A."/>
            <person name="Agarwala R."/>
            <person name="Lipman D.J."/>
        </authorList>
    </citation>
    <scope>NUCLEOTIDE SEQUENCE</scope>
    <source>
        <strain evidence="6">HN1000</strain>
    </source>
</reference>
<dbReference type="PROSITE" id="PS51257">
    <property type="entry name" value="PROKAR_LIPOPROTEIN"/>
    <property type="match status" value="1"/>
</dbReference>
<dbReference type="InterPro" id="IPR029787">
    <property type="entry name" value="Nucleotide_cyclase"/>
</dbReference>
<dbReference type="Gene3D" id="3.30.450.20">
    <property type="entry name" value="PAS domain"/>
    <property type="match status" value="1"/>
</dbReference>
<dbReference type="Gene3D" id="3.30.70.270">
    <property type="match status" value="1"/>
</dbReference>
<evidence type="ECO:0000313" key="4">
    <source>
        <dbReference type="EMBL" id="CDS84981.1"/>
    </source>
</evidence>
<reference evidence="5" key="1">
    <citation type="submission" date="2014-07" db="EMBL/GenBank/DDBJ databases">
        <authorList>
            <person name="Monot Marc"/>
        </authorList>
    </citation>
    <scope>NUCLEOTIDE SEQUENCE</scope>
    <source>
        <strain evidence="5">7032994</strain>
    </source>
</reference>
<dbReference type="InterPro" id="IPR001633">
    <property type="entry name" value="EAL_dom"/>
</dbReference>
<evidence type="ECO:0000256" key="1">
    <source>
        <dbReference type="SAM" id="Phobius"/>
    </source>
</evidence>
<evidence type="ECO:0000313" key="5">
    <source>
        <dbReference type="EMBL" id="CDS88654.1"/>
    </source>
</evidence>
<dbReference type="InterPro" id="IPR000160">
    <property type="entry name" value="GGDEF_dom"/>
</dbReference>
<name>A0A031WCT6_CLODI</name>
<dbReference type="PROSITE" id="PS50883">
    <property type="entry name" value="EAL"/>
    <property type="match status" value="1"/>
</dbReference>
<dbReference type="Pfam" id="PF00563">
    <property type="entry name" value="EAL"/>
    <property type="match status" value="1"/>
</dbReference>
<dbReference type="SMART" id="SM00052">
    <property type="entry name" value="EAL"/>
    <property type="match status" value="1"/>
</dbReference>
<protein>
    <submittedName>
        <fullName evidence="6">EAL domain-containing protein</fullName>
    </submittedName>
    <submittedName>
        <fullName evidence="5">Putative signaling protein</fullName>
    </submittedName>
</protein>
<dbReference type="PANTHER" id="PTHR33121:SF70">
    <property type="entry name" value="SIGNALING PROTEIN YKOW"/>
    <property type="match status" value="1"/>
</dbReference>
<reference evidence="6" key="3">
    <citation type="submission" date="2021-06" db="EMBL/GenBank/DDBJ databases">
        <authorList>
            <consortium name="NCBI Pathogen Detection Project"/>
        </authorList>
    </citation>
    <scope>NUCLEOTIDE SEQUENCE</scope>
    <source>
        <strain evidence="6">HN1000</strain>
    </source>
</reference>
<sequence length="759" mass="86512">MLSDAKNNRYGLSIIAVISILVITISCLIYGSRLNKTLGEETNQYLSEIANQSVNVLKKQINGDIKLLESISIFIEGEESFEVDNILSILKRQAINSSFKRMGVILPNGTAYTTDGYIEDFSKRDYFLKSMQGEVVITGKLKDVIEDDKNTNSNINVYSVPIYKDNEVKGVIFATHSTKLYEKILSVPTFNGKGYSYITRSNGDIVLNPSSKNANSTKENLFSYIGRSDSISKSSINNMKSNIKNFKSGSLSYSMFGKGYYLSYAPIGINDWYLFSEVPKTAISEKSYAIIKLTLSACVVLIIIFTALTIYILFIHKKSKEKLEEFAFKDNVTGIGNSNKFNLEGGKFLSSHEKKNLVLIYFDIDKFKLVNDRFGYEEGDRVLKEIAEIIKNIFKEQSVFSRISNDNFAIIFEKKNNRESIIEICELIRKKLSMIKTSLGVELNLIPSIGVYFVEEGETNISTCLDKAMIAKTTVKRKYLKVYEIYAENLKETLIEERDIEQEMHDALKNEQFKVYLQPKVDLSTTKIVGAEALVRWQHPKKGLISPGVFIPIFEKNGFITELDMFVFTQVCKNFKRWENENFPTFPISINLSRVHLENPGFISELERITKEYEIEPNLIEIELTESAIFDNTKILFKIMQTLKSVGFKISMDDFGSGYSSLNMLKDMPIDVLKLDRQFFITVGNAKKSQIVVSSIVQMAKQLDIKVVSEGVETVEQAEFLRFIGCDMAQGFLFARPMPIEEYEKLILDRYSLNRKETN</sequence>
<dbReference type="RefSeq" id="WP_004454973.1">
    <property type="nucleotide sequence ID" value="NZ_AP031492.1"/>
</dbReference>
<dbReference type="AlphaFoldDB" id="A0A031WCT6"/>
<proteinExistence type="predicted"/>
<dbReference type="Gene3D" id="3.20.20.450">
    <property type="entry name" value="EAL domain"/>
    <property type="match status" value="1"/>
</dbReference>
<dbReference type="CDD" id="cd01948">
    <property type="entry name" value="EAL"/>
    <property type="match status" value="1"/>
</dbReference>
<dbReference type="CDD" id="cd18773">
    <property type="entry name" value="PDC1_HK_sensor"/>
    <property type="match status" value="1"/>
</dbReference>
<dbReference type="NCBIfam" id="TIGR00254">
    <property type="entry name" value="GGDEF"/>
    <property type="match status" value="1"/>
</dbReference>
<dbReference type="EMBL" id="LK932407">
    <property type="protein sequence ID" value="CDS88654.1"/>
    <property type="molecule type" value="Genomic_DNA"/>
</dbReference>
<keyword evidence="1" id="KW-0472">Membrane</keyword>
<dbReference type="PROSITE" id="PS50887">
    <property type="entry name" value="GGDEF"/>
    <property type="match status" value="1"/>
</dbReference>
<dbReference type="Proteomes" id="UP000878956">
    <property type="component" value="Unassembled WGS sequence"/>
</dbReference>
<dbReference type="EMBL" id="DAEPXK010000035">
    <property type="protein sequence ID" value="HBH1543357.1"/>
    <property type="molecule type" value="Genomic_DNA"/>
</dbReference>
<dbReference type="SUPFAM" id="SSF55073">
    <property type="entry name" value="Nucleotide cyclase"/>
    <property type="match status" value="1"/>
</dbReference>
<accession>A0A031WCT6</accession>
<dbReference type="PANTHER" id="PTHR33121">
    <property type="entry name" value="CYCLIC DI-GMP PHOSPHODIESTERASE PDEF"/>
    <property type="match status" value="1"/>
</dbReference>
<keyword evidence="1" id="KW-1133">Transmembrane helix</keyword>